<dbReference type="HOGENOM" id="CLU_046377_1_1_2"/>
<dbReference type="Gene3D" id="3.90.1640.10">
    <property type="entry name" value="inorganic pyrophosphatase (n-terminal core)"/>
    <property type="match status" value="1"/>
</dbReference>
<organism evidence="3 4">
    <name type="scientific">Halorhabdus tiamatea SARL4B</name>
    <dbReference type="NCBI Taxonomy" id="1033806"/>
    <lineage>
        <taxon>Archaea</taxon>
        <taxon>Methanobacteriati</taxon>
        <taxon>Methanobacteriota</taxon>
        <taxon>Stenosarchaea group</taxon>
        <taxon>Halobacteria</taxon>
        <taxon>Halobacteriales</taxon>
        <taxon>Haloarculaceae</taxon>
        <taxon>Halorhabdus</taxon>
    </lineage>
</organism>
<dbReference type="PANTHER" id="PTHR47618">
    <property type="entry name" value="BIFUNCTIONAL OLIGORIBONUCLEASE AND PAP PHOSPHATASE NRNA"/>
    <property type="match status" value="1"/>
</dbReference>
<keyword evidence="4" id="KW-1185">Reference proteome</keyword>
<dbReference type="Proteomes" id="UP000015381">
    <property type="component" value="Chromosome I"/>
</dbReference>
<dbReference type="InterPro" id="IPR001667">
    <property type="entry name" value="DDH_dom"/>
</dbReference>
<evidence type="ECO:0000313" key="3">
    <source>
        <dbReference type="EMBL" id="CCQ34706.1"/>
    </source>
</evidence>
<evidence type="ECO:0000259" key="1">
    <source>
        <dbReference type="Pfam" id="PF01368"/>
    </source>
</evidence>
<accession>S6D972</accession>
<feature type="domain" description="DDH" evidence="1">
    <location>
        <begin position="179"/>
        <end position="320"/>
    </location>
</feature>
<dbReference type="KEGG" id="hti:HTIA_2600"/>
<dbReference type="Gene3D" id="3.40.50.720">
    <property type="entry name" value="NAD(P)-binding Rossmann-like Domain"/>
    <property type="match status" value="1"/>
</dbReference>
<evidence type="ECO:0000259" key="2">
    <source>
        <dbReference type="Pfam" id="PF02254"/>
    </source>
</evidence>
<dbReference type="InterPro" id="IPR051319">
    <property type="entry name" value="Oligoribo/pAp-PDE_c-di-AMP_PDE"/>
</dbReference>
<dbReference type="InterPro" id="IPR003148">
    <property type="entry name" value="RCK_N"/>
</dbReference>
<proteinExistence type="predicted"/>
<dbReference type="AlphaFoldDB" id="S6D972"/>
<dbReference type="GO" id="GO:0006813">
    <property type="term" value="P:potassium ion transport"/>
    <property type="evidence" value="ECO:0007669"/>
    <property type="project" value="InterPro"/>
</dbReference>
<dbReference type="EMBL" id="HF571520">
    <property type="protein sequence ID" value="CCQ34706.1"/>
    <property type="molecule type" value="Genomic_DNA"/>
</dbReference>
<sequence length="503" mass="54292">MRERPRQYKGLESLGFVTMSSGITTATMSSYAILGCGSVGHAVAEELEREGKDVLILDRDESRVEALRDQDLNAETADIRDESIVDNLADRDVVLILSSDVSANEVAVENLQAHNEDQFIVARASDPVSADDLSELGANVVINPSAVIADSALRALETGELEHKARQLAAVIDATDERMAILIHRGPDPDSIASAVALQAIAANRDVEADVIYEGEIGHHENRAFVNLLGLELVSSQSVDLAEYDTTALVDYAKSGDPSAYVDGKIDIVIDHYEVETEAEAEFTDVRPNVSATSTILTKYVQEYDLSLEQEVATALLYGIRAETLDFKRDTTPADLTAAAYLYPFADHDTLEQVESPSMSPETLDVLAEAIRNREVRGSHLVSNAGFIRDREALTQAAQQLLNLEGITTTAVFAIADDTIYLAARSKDIRMNIGNVLAEAFSDIGDTAGHSTDASVEIPLGIFTGIETDDGNRDTLLELTEEAVRTKLFEAMGVEGSDGSNGN</sequence>
<gene>
    <name evidence="3" type="ORF">HTIA_2600</name>
</gene>
<dbReference type="InterPro" id="IPR038763">
    <property type="entry name" value="DHH_sf"/>
</dbReference>
<dbReference type="SUPFAM" id="SSF51735">
    <property type="entry name" value="NAD(P)-binding Rossmann-fold domains"/>
    <property type="match status" value="1"/>
</dbReference>
<reference evidence="3 4" key="1">
    <citation type="journal article" date="2014" name="Environ. Microbiol.">
        <title>Halorhabdus tiamatea: proteogenomics and glycosidase activity measurements identify the first cultivated euryarchaeon from a deep-sea anoxic brine lake as potential polysaccharide degrader.</title>
        <authorList>
            <person name="Werner J."/>
            <person name="Ferrer M."/>
            <person name="Michel G."/>
            <person name="Mann A.J."/>
            <person name="Huang S."/>
            <person name="Juarez S."/>
            <person name="Ciordia S."/>
            <person name="Albar J.P."/>
            <person name="Alcaide M."/>
            <person name="La Cono V."/>
            <person name="Yakimov M.M."/>
            <person name="Antunes A."/>
            <person name="Taborda M."/>
            <person name="Da Costa M.S."/>
            <person name="Amann R.I."/>
            <person name="Gloeckner F.O."/>
            <person name="Golyshina O.V."/>
            <person name="Golyshin P.N."/>
            <person name="Teeling H."/>
        </authorList>
    </citation>
    <scope>NUCLEOTIDE SEQUENCE [LARGE SCALE GENOMIC DNA]</scope>
    <source>
        <strain evidence="4">SARL4B</strain>
    </source>
</reference>
<dbReference type="PANTHER" id="PTHR47618:SF1">
    <property type="entry name" value="BIFUNCTIONAL OLIGORIBONUCLEASE AND PAP PHOSPHATASE NRNA"/>
    <property type="match status" value="1"/>
</dbReference>
<dbReference type="Pfam" id="PF01368">
    <property type="entry name" value="DHH"/>
    <property type="match status" value="1"/>
</dbReference>
<dbReference type="InterPro" id="IPR036291">
    <property type="entry name" value="NAD(P)-bd_dom_sf"/>
</dbReference>
<evidence type="ECO:0000313" key="4">
    <source>
        <dbReference type="Proteomes" id="UP000015381"/>
    </source>
</evidence>
<feature type="domain" description="RCK N-terminal" evidence="2">
    <location>
        <begin position="31"/>
        <end position="144"/>
    </location>
</feature>
<dbReference type="PATRIC" id="fig|1033806.12.peg.2587"/>
<dbReference type="Pfam" id="PF02254">
    <property type="entry name" value="TrkA_N"/>
    <property type="match status" value="1"/>
</dbReference>
<protein>
    <submittedName>
        <fullName evidence="3">TrkA-N domain protein, putative KefA-type K+ transporter</fullName>
    </submittedName>
</protein>
<name>S6D972_9EURY</name>
<dbReference type="SUPFAM" id="SSF64182">
    <property type="entry name" value="DHH phosphoesterases"/>
    <property type="match status" value="1"/>
</dbReference>